<dbReference type="Proteomes" id="UP000712157">
    <property type="component" value="Unassembled WGS sequence"/>
</dbReference>
<accession>A0A949NC76</accession>
<sequence length="308" mass="35558">MHTTDYIGTNKSYKDRLFRLLFAEKKHGLELYNALNHTDYRDAEELEIRTLEDAIWMKMKNDVAYLIRDILSLYEHQSTVNPNLPVRGLLYFADMFRGILHGKHIYGTKLVALPTPVYIVFYNGDQEIGEEKWLKLSDAFIHGNEQSKMELQVQILNINYGHNPHLMERCPTLKEYAALVGKVKAYRGEMDFGEAVKKAVDDCIAEGILREFLMTRRAEVMNSILTEYDEEQVLADIGQERYEEGKAEGKMEGIAEGVLELLGEYCEVPEDLKNTIQSEANIDTLSRWLKLAARSDSIESFKSQMYKH</sequence>
<comment type="caution">
    <text evidence="1">The sequence shown here is derived from an EMBL/GenBank/DDBJ whole genome shotgun (WGS) entry which is preliminary data.</text>
</comment>
<name>A0A949NC76_9FIRM</name>
<evidence type="ECO:0000313" key="2">
    <source>
        <dbReference type="Proteomes" id="UP000712157"/>
    </source>
</evidence>
<gene>
    <name evidence="1" type="ORF">KTH89_17675</name>
</gene>
<dbReference type="AlphaFoldDB" id="A0A949NC76"/>
<proteinExistence type="predicted"/>
<reference evidence="1" key="1">
    <citation type="submission" date="2021-06" db="EMBL/GenBank/DDBJ databases">
        <title>Description of novel taxa of the family Lachnospiraceae.</title>
        <authorList>
            <person name="Chaplin A.V."/>
            <person name="Sokolova S.R."/>
            <person name="Pikina A.P."/>
            <person name="Korzhanova M."/>
            <person name="Belova V."/>
            <person name="Korostin D."/>
            <person name="Efimov B.A."/>
        </authorList>
    </citation>
    <scope>NUCLEOTIDE SEQUENCE</scope>
    <source>
        <strain evidence="1">ASD5720</strain>
    </source>
</reference>
<protein>
    <recommendedName>
        <fullName evidence="3">Transposase</fullName>
    </recommendedName>
</protein>
<evidence type="ECO:0000313" key="1">
    <source>
        <dbReference type="EMBL" id="MBU9738377.1"/>
    </source>
</evidence>
<dbReference type="RefSeq" id="WP_238722573.1">
    <property type="nucleotide sequence ID" value="NZ_JAHQCW010000033.1"/>
</dbReference>
<dbReference type="EMBL" id="JAHQCW010000033">
    <property type="protein sequence ID" value="MBU9738377.1"/>
    <property type="molecule type" value="Genomic_DNA"/>
</dbReference>
<evidence type="ECO:0008006" key="3">
    <source>
        <dbReference type="Google" id="ProtNLM"/>
    </source>
</evidence>
<keyword evidence="2" id="KW-1185">Reference proteome</keyword>
<organism evidence="1 2">
    <name type="scientific">Diplocloster agilis</name>
    <dbReference type="NCBI Taxonomy" id="2850323"/>
    <lineage>
        <taxon>Bacteria</taxon>
        <taxon>Bacillati</taxon>
        <taxon>Bacillota</taxon>
        <taxon>Clostridia</taxon>
        <taxon>Lachnospirales</taxon>
        <taxon>Lachnospiraceae</taxon>
        <taxon>Diplocloster</taxon>
    </lineage>
</organism>